<dbReference type="Proteomes" id="UP001162483">
    <property type="component" value="Unassembled WGS sequence"/>
</dbReference>
<comment type="caution">
    <text evidence="1">The sequence shown here is derived from an EMBL/GenBank/DDBJ whole genome shotgun (WGS) entry which is preliminary data.</text>
</comment>
<evidence type="ECO:0000313" key="1">
    <source>
        <dbReference type="EMBL" id="CAI9552185.1"/>
    </source>
</evidence>
<gene>
    <name evidence="1" type="ORF">SPARVUS_LOCUS3843724</name>
</gene>
<reference evidence="1" key="1">
    <citation type="submission" date="2023-05" db="EMBL/GenBank/DDBJ databases">
        <authorList>
            <person name="Stuckert A."/>
        </authorList>
    </citation>
    <scope>NUCLEOTIDE SEQUENCE</scope>
</reference>
<name>A0ABN9BWR9_9NEOB</name>
<evidence type="ECO:0000313" key="2">
    <source>
        <dbReference type="Proteomes" id="UP001162483"/>
    </source>
</evidence>
<sequence length="43" mass="4765">MGTRWDLREAAGCLMVYVEPDSRFPGMSRAVKLSVFFSLLLGG</sequence>
<protein>
    <submittedName>
        <fullName evidence="1">Uncharacterized protein</fullName>
    </submittedName>
</protein>
<dbReference type="EMBL" id="CATNWA010006480">
    <property type="protein sequence ID" value="CAI9552185.1"/>
    <property type="molecule type" value="Genomic_DNA"/>
</dbReference>
<keyword evidence="2" id="KW-1185">Reference proteome</keyword>
<organism evidence="1 2">
    <name type="scientific">Staurois parvus</name>
    <dbReference type="NCBI Taxonomy" id="386267"/>
    <lineage>
        <taxon>Eukaryota</taxon>
        <taxon>Metazoa</taxon>
        <taxon>Chordata</taxon>
        <taxon>Craniata</taxon>
        <taxon>Vertebrata</taxon>
        <taxon>Euteleostomi</taxon>
        <taxon>Amphibia</taxon>
        <taxon>Batrachia</taxon>
        <taxon>Anura</taxon>
        <taxon>Neobatrachia</taxon>
        <taxon>Ranoidea</taxon>
        <taxon>Ranidae</taxon>
        <taxon>Staurois</taxon>
    </lineage>
</organism>
<proteinExistence type="predicted"/>
<accession>A0ABN9BWR9</accession>